<dbReference type="KEGG" id="iag:Igag_0287"/>
<sequence>MSLADHYRYFLTMLFWALILEIIVIVYYAASSLYDRFEFALTLFLFIITVIAIAIIIRNIRKELREHIIPTT</sequence>
<proteinExistence type="predicted"/>
<reference evidence="2 3" key="1">
    <citation type="journal article" date="2010" name="Stand. Genomic Sci.">
        <title>Complete genome sequence of Ignisphaera aggregans type strain (AQ1.S1).</title>
        <authorList>
            <person name="Goker M."/>
            <person name="Held B."/>
            <person name="Lapidus A."/>
            <person name="Nolan M."/>
            <person name="Spring S."/>
            <person name="Yasawong M."/>
            <person name="Lucas S."/>
            <person name="Glavina Del Rio T."/>
            <person name="Tice H."/>
            <person name="Cheng J.F."/>
            <person name="Goodwin L."/>
            <person name="Tapia R."/>
            <person name="Pitluck S."/>
            <person name="Liolios K."/>
            <person name="Ivanova N."/>
            <person name="Mavromatis K."/>
            <person name="Mikhailova N."/>
            <person name="Pati A."/>
            <person name="Chen A."/>
            <person name="Palaniappan K."/>
            <person name="Brambilla E."/>
            <person name="Land M."/>
            <person name="Hauser L."/>
            <person name="Chang Y.J."/>
            <person name="Jeffries C.D."/>
            <person name="Brettin T."/>
            <person name="Detter J.C."/>
            <person name="Han C."/>
            <person name="Rohde M."/>
            <person name="Sikorski J."/>
            <person name="Woyke T."/>
            <person name="Bristow J."/>
            <person name="Eisen J.A."/>
            <person name="Markowitz V."/>
            <person name="Hugenholtz P."/>
            <person name="Kyrpides N.C."/>
            <person name="Klenk H.P."/>
        </authorList>
    </citation>
    <scope>NUCLEOTIDE SEQUENCE [LARGE SCALE GENOMIC DNA]</scope>
    <source>
        <strain evidence="3">DSM 17230 / JCM 13409 / AQ1.S1</strain>
    </source>
</reference>
<dbReference type="Proteomes" id="UP000001304">
    <property type="component" value="Chromosome"/>
</dbReference>
<feature type="transmembrane region" description="Helical" evidence="1">
    <location>
        <begin position="36"/>
        <end position="57"/>
    </location>
</feature>
<evidence type="ECO:0000313" key="2">
    <source>
        <dbReference type="EMBL" id="ADM27135.1"/>
    </source>
</evidence>
<name>E0SQR1_IGNAA</name>
<feature type="transmembrane region" description="Helical" evidence="1">
    <location>
        <begin position="7"/>
        <end position="30"/>
    </location>
</feature>
<gene>
    <name evidence="2" type="ordered locus">Igag_0287</name>
</gene>
<dbReference type="AlphaFoldDB" id="E0SQR1"/>
<evidence type="ECO:0000256" key="1">
    <source>
        <dbReference type="SAM" id="Phobius"/>
    </source>
</evidence>
<keyword evidence="1" id="KW-1133">Transmembrane helix</keyword>
<dbReference type="HOGENOM" id="CLU_2712752_0_0_2"/>
<keyword evidence="1" id="KW-0812">Transmembrane</keyword>
<keyword evidence="3" id="KW-1185">Reference proteome</keyword>
<organism evidence="2 3">
    <name type="scientific">Ignisphaera aggregans (strain DSM 17230 / JCM 13409 / AQ1.S1)</name>
    <dbReference type="NCBI Taxonomy" id="583356"/>
    <lineage>
        <taxon>Archaea</taxon>
        <taxon>Thermoproteota</taxon>
        <taxon>Thermoprotei</taxon>
        <taxon>Desulfurococcales</taxon>
        <taxon>Desulfurococcaceae</taxon>
        <taxon>Ignisphaera</taxon>
    </lineage>
</organism>
<keyword evidence="1" id="KW-0472">Membrane</keyword>
<dbReference type="EMBL" id="CP002098">
    <property type="protein sequence ID" value="ADM27135.1"/>
    <property type="molecule type" value="Genomic_DNA"/>
</dbReference>
<protein>
    <submittedName>
        <fullName evidence="2">Uncharacterized protein</fullName>
    </submittedName>
</protein>
<evidence type="ECO:0000313" key="3">
    <source>
        <dbReference type="Proteomes" id="UP000001304"/>
    </source>
</evidence>
<dbReference type="BioCyc" id="IAGG583356:GHAH-298-MONOMER"/>
<accession>E0SQR1</accession>